<evidence type="ECO:0000313" key="8">
    <source>
        <dbReference type="EMBL" id="HHS53077.1"/>
    </source>
</evidence>
<gene>
    <name evidence="8" type="ORF">ENW73_09555</name>
</gene>
<proteinExistence type="predicted"/>
<evidence type="ECO:0000256" key="4">
    <source>
        <dbReference type="ARBA" id="ARBA00023136"/>
    </source>
</evidence>
<dbReference type="AlphaFoldDB" id="A0A7C6EBW7"/>
<dbReference type="GO" id="GO:0005886">
    <property type="term" value="C:plasma membrane"/>
    <property type="evidence" value="ECO:0007669"/>
    <property type="project" value="InterPro"/>
</dbReference>
<comment type="caution">
    <text evidence="8">The sequence shown here is derived from an EMBL/GenBank/DDBJ whole genome shotgun (WGS) entry which is preliminary data.</text>
</comment>
<accession>A0A7C6EBW7</accession>
<evidence type="ECO:0000256" key="5">
    <source>
        <dbReference type="SAM" id="Coils"/>
    </source>
</evidence>
<feature type="coiled-coil region" evidence="5">
    <location>
        <begin position="72"/>
        <end position="103"/>
    </location>
</feature>
<evidence type="ECO:0000256" key="3">
    <source>
        <dbReference type="ARBA" id="ARBA00022989"/>
    </source>
</evidence>
<keyword evidence="4 6" id="KW-0472">Membrane</keyword>
<name>A0A7C6EBW7_UNCW3</name>
<evidence type="ECO:0000256" key="6">
    <source>
        <dbReference type="SAM" id="Phobius"/>
    </source>
</evidence>
<sequence>MTILRAVLVIIIGFLLCFLALQNYNEFTAVKIFHKYYPNVSLAVVMLYAYAFGLLTVGIFAVIDEIRLRTRLHKAKKEKDALYEELKALRNLAIETIEEKKEKQ</sequence>
<dbReference type="Pfam" id="PF06305">
    <property type="entry name" value="LapA_dom"/>
    <property type="match status" value="1"/>
</dbReference>
<feature type="domain" description="Lipopolysaccharide assembly protein A" evidence="7">
    <location>
        <begin position="31"/>
        <end position="86"/>
    </location>
</feature>
<keyword evidence="3 6" id="KW-1133">Transmembrane helix</keyword>
<organism evidence="8">
    <name type="scientific">candidate division WOR-3 bacterium</name>
    <dbReference type="NCBI Taxonomy" id="2052148"/>
    <lineage>
        <taxon>Bacteria</taxon>
        <taxon>Bacteria division WOR-3</taxon>
    </lineage>
</organism>
<evidence type="ECO:0000256" key="2">
    <source>
        <dbReference type="ARBA" id="ARBA00022692"/>
    </source>
</evidence>
<evidence type="ECO:0000256" key="1">
    <source>
        <dbReference type="ARBA" id="ARBA00022475"/>
    </source>
</evidence>
<protein>
    <submittedName>
        <fullName evidence="8">LapA family protein</fullName>
    </submittedName>
</protein>
<keyword evidence="5" id="KW-0175">Coiled coil</keyword>
<evidence type="ECO:0000259" key="7">
    <source>
        <dbReference type="Pfam" id="PF06305"/>
    </source>
</evidence>
<dbReference type="EMBL" id="DTLI01000226">
    <property type="protein sequence ID" value="HHS53077.1"/>
    <property type="molecule type" value="Genomic_DNA"/>
</dbReference>
<reference evidence="8" key="1">
    <citation type="journal article" date="2020" name="mSystems">
        <title>Genome- and Community-Level Interaction Insights into Carbon Utilization and Element Cycling Functions of Hydrothermarchaeota in Hydrothermal Sediment.</title>
        <authorList>
            <person name="Zhou Z."/>
            <person name="Liu Y."/>
            <person name="Xu W."/>
            <person name="Pan J."/>
            <person name="Luo Z.H."/>
            <person name="Li M."/>
        </authorList>
    </citation>
    <scope>NUCLEOTIDE SEQUENCE [LARGE SCALE GENOMIC DNA]</scope>
    <source>
        <strain evidence="8">SpSt-876</strain>
    </source>
</reference>
<keyword evidence="2 6" id="KW-0812">Transmembrane</keyword>
<feature type="transmembrane region" description="Helical" evidence="6">
    <location>
        <begin position="36"/>
        <end position="63"/>
    </location>
</feature>
<keyword evidence="1" id="KW-1003">Cell membrane</keyword>
<dbReference type="InterPro" id="IPR010445">
    <property type="entry name" value="LapA_dom"/>
</dbReference>
<feature type="transmembrane region" description="Helical" evidence="6">
    <location>
        <begin position="7"/>
        <end position="24"/>
    </location>
</feature>